<accession>A0A076EMU2</accession>
<evidence type="ECO:0000256" key="1">
    <source>
        <dbReference type="SAM" id="SignalP"/>
    </source>
</evidence>
<sequence>MTARRIVHRIAAVTFPIAAAAAVLTAGPAGADPPHPFGGPALTIGCPNQGSLMSLTALTGQSGPEASPPIADGDIRFESRPAAPPIPAAAQVTVAWVNTDSGRSGIVNLGGVYPFLSATVNTGVGNVVATAFGSINFGSSPICQANPAIGTFIA</sequence>
<gene>
    <name evidence="2" type="ORF">EP51_23260</name>
</gene>
<dbReference type="eggNOG" id="ENOG5032BES">
    <property type="taxonomic scope" value="Bacteria"/>
</dbReference>
<dbReference type="EMBL" id="CP008947">
    <property type="protein sequence ID" value="AII07415.1"/>
    <property type="molecule type" value="Genomic_DNA"/>
</dbReference>
<evidence type="ECO:0000313" key="2">
    <source>
        <dbReference type="EMBL" id="AII07415.1"/>
    </source>
</evidence>
<organism evidence="2 3">
    <name type="scientific">Rhodococcus opacus</name>
    <name type="common">Nocardia opaca</name>
    <dbReference type="NCBI Taxonomy" id="37919"/>
    <lineage>
        <taxon>Bacteria</taxon>
        <taxon>Bacillati</taxon>
        <taxon>Actinomycetota</taxon>
        <taxon>Actinomycetes</taxon>
        <taxon>Mycobacteriales</taxon>
        <taxon>Nocardiaceae</taxon>
        <taxon>Rhodococcus</taxon>
    </lineage>
</organism>
<feature type="signal peptide" evidence="1">
    <location>
        <begin position="1"/>
        <end position="31"/>
    </location>
</feature>
<dbReference type="RefSeq" id="WP_037234975.1">
    <property type="nucleotide sequence ID" value="NZ_CP008947.1"/>
</dbReference>
<dbReference type="Proteomes" id="UP000028488">
    <property type="component" value="Chromosome"/>
</dbReference>
<feature type="chain" id="PRO_5001711356" description="Secreted protein" evidence="1">
    <location>
        <begin position="32"/>
        <end position="154"/>
    </location>
</feature>
<dbReference type="AlphaFoldDB" id="A0A076EMU2"/>
<proteinExistence type="predicted"/>
<evidence type="ECO:0000313" key="3">
    <source>
        <dbReference type="Proteomes" id="UP000028488"/>
    </source>
</evidence>
<reference evidence="2 3" key="1">
    <citation type="submission" date="2014-07" db="EMBL/GenBank/DDBJ databases">
        <title>Genome Sequence of Rhodococcus opacus Strain R7, a Biodegrader of Mono- and Polycyclic Aromatic Hydrocarbons.</title>
        <authorList>
            <person name="Di Gennaro P."/>
            <person name="Zampolli J."/>
            <person name="Presti I."/>
            <person name="Cappelletti M."/>
            <person name="D'Ursi P."/>
            <person name="Orro A."/>
            <person name="Mezzelani A."/>
            <person name="Milanesi L."/>
        </authorList>
    </citation>
    <scope>NUCLEOTIDE SEQUENCE [LARGE SCALE GENOMIC DNA]</scope>
    <source>
        <strain evidence="2 3">R7</strain>
    </source>
</reference>
<evidence type="ECO:0008006" key="4">
    <source>
        <dbReference type="Google" id="ProtNLM"/>
    </source>
</evidence>
<protein>
    <recommendedName>
        <fullName evidence="4">Secreted protein</fullName>
    </recommendedName>
</protein>
<name>A0A076EMU2_RHOOP</name>
<keyword evidence="1" id="KW-0732">Signal</keyword>